<organism evidence="1 2">
    <name type="scientific">Paraburkholderia metrosideri</name>
    <dbReference type="NCBI Taxonomy" id="580937"/>
    <lineage>
        <taxon>Bacteria</taxon>
        <taxon>Pseudomonadati</taxon>
        <taxon>Pseudomonadota</taxon>
        <taxon>Betaproteobacteria</taxon>
        <taxon>Burkholderiales</taxon>
        <taxon>Burkholderiaceae</taxon>
        <taxon>Paraburkholderia</taxon>
    </lineage>
</organism>
<dbReference type="RefSeq" id="WP_201643906.1">
    <property type="nucleotide sequence ID" value="NZ_CAJHCP010000008.1"/>
</dbReference>
<evidence type="ECO:0008006" key="3">
    <source>
        <dbReference type="Google" id="ProtNLM"/>
    </source>
</evidence>
<proteinExistence type="predicted"/>
<keyword evidence="2" id="KW-1185">Reference proteome</keyword>
<dbReference type="EMBL" id="CAJHCP010000008">
    <property type="protein sequence ID" value="CAD6543382.1"/>
    <property type="molecule type" value="Genomic_DNA"/>
</dbReference>
<name>A0ABM8NU04_9BURK</name>
<protein>
    <recommendedName>
        <fullName evidence="3">Antitoxin Xre/MbcA/ParS-like toxin-binding domain-containing protein</fullName>
    </recommendedName>
</protein>
<evidence type="ECO:0000313" key="1">
    <source>
        <dbReference type="EMBL" id="CAD6543382.1"/>
    </source>
</evidence>
<comment type="caution">
    <text evidence="1">The sequence shown here is derived from an EMBL/GenBank/DDBJ whole genome shotgun (WGS) entry which is preliminary data.</text>
</comment>
<evidence type="ECO:0000313" key="2">
    <source>
        <dbReference type="Proteomes" id="UP000598032"/>
    </source>
</evidence>
<accession>A0ABM8NU04</accession>
<sequence length="242" mass="27022">MRTVTATETTEPEVPNKKRTVQSLEDARVAQVNHAIHRAVVTAILVDPVAADAFLDIPDEELGRRFKNRLWEVIGVSTILNLDLRSMREEEANLAKHSGRGSKLRISERNGIGISERYTLVREGRLLLVSDYCKATGITEANLNRSLGARKIFSVELKRKKYVPAFFLSPMIRREDFAKVIRRLGETSGWGTWDFFTTPKATLGGATPLQFLAIKRVKPVLMAAAEFAKGQVSPPSTSWTKS</sequence>
<reference evidence="1 2" key="1">
    <citation type="submission" date="2020-10" db="EMBL/GenBank/DDBJ databases">
        <authorList>
            <person name="Peeters C."/>
        </authorList>
    </citation>
    <scope>NUCLEOTIDE SEQUENCE [LARGE SCALE GENOMIC DNA]</scope>
    <source>
        <strain evidence="1 2">LMG 28140</strain>
    </source>
</reference>
<dbReference type="Proteomes" id="UP000598032">
    <property type="component" value="Unassembled WGS sequence"/>
</dbReference>
<gene>
    <name evidence="1" type="ORF">LMG28140_03912</name>
</gene>